<dbReference type="AlphaFoldDB" id="A0AB35K1B7"/>
<feature type="domain" description="Nitroreductase" evidence="1">
    <location>
        <begin position="53"/>
        <end position="215"/>
    </location>
</feature>
<dbReference type="InterPro" id="IPR000415">
    <property type="entry name" value="Nitroreductase-like"/>
</dbReference>
<proteinExistence type="predicted"/>
<protein>
    <submittedName>
        <fullName evidence="2">Nitroreductase family protein</fullName>
    </submittedName>
</protein>
<comment type="caution">
    <text evidence="2">The sequence shown here is derived from an EMBL/GenBank/DDBJ whole genome shotgun (WGS) entry which is preliminary data.</text>
</comment>
<organism evidence="2 3">
    <name type="scientific">Acinetobacter lactucae</name>
    <dbReference type="NCBI Taxonomy" id="1785128"/>
    <lineage>
        <taxon>Bacteria</taxon>
        <taxon>Pseudomonadati</taxon>
        <taxon>Pseudomonadota</taxon>
        <taxon>Gammaproteobacteria</taxon>
        <taxon>Moraxellales</taxon>
        <taxon>Moraxellaceae</taxon>
        <taxon>Acinetobacter</taxon>
        <taxon>Acinetobacter calcoaceticus/baumannii complex</taxon>
    </lineage>
</organism>
<dbReference type="EMBL" id="JALNTG010000025">
    <property type="protein sequence ID" value="MDD9320151.1"/>
    <property type="molecule type" value="Genomic_DNA"/>
</dbReference>
<reference evidence="2" key="1">
    <citation type="submission" date="2022-12" db="EMBL/GenBank/DDBJ databases">
        <title>Acinetobacter lactucae: Emerging opportunistic pathogenic species of genus Acinetobacter isolated from immunocompromised patients in clinical settings of India.</title>
        <authorList>
            <person name="Amar A.K."/>
            <person name="Sawant A.R."/>
            <person name="Meera M."/>
            <person name="Tomar A."/>
            <person name="Sistla S."/>
            <person name="Prashanth K."/>
        </authorList>
    </citation>
    <scope>NUCLEOTIDE SEQUENCE</scope>
    <source>
        <strain evidence="2">PKAL1828C</strain>
    </source>
</reference>
<sequence>MNLKDYQHKELHSVLDIHSFCSLSYSGPHIGFNLNTSEKIFTKRMYVEKGIVRQRSIRDFSSINIDEMDVSKLISLCLIRDNENRSNLVSAGNIQGLRLMSICSKTGKIINDFELLEEIYHHKDKLRSLVFNQFSGEYWTFIFYCSPLNYISKYGVRGYRYMLLEAGHLGEILLKNAQYLGYSVCPIGAFNDCLAETIVGEYEKRNIVLYMFAVGNNK</sequence>
<name>A0AB35K1B7_9GAMM</name>
<dbReference type="Gene3D" id="3.40.109.10">
    <property type="entry name" value="NADH Oxidase"/>
    <property type="match status" value="1"/>
</dbReference>
<dbReference type="RefSeq" id="WP_274579050.1">
    <property type="nucleotide sequence ID" value="NZ_JALNTG010000025.1"/>
</dbReference>
<accession>A0AB35K1B7</accession>
<evidence type="ECO:0000313" key="3">
    <source>
        <dbReference type="Proteomes" id="UP001150055"/>
    </source>
</evidence>
<dbReference type="SUPFAM" id="SSF55469">
    <property type="entry name" value="FMN-dependent nitroreductase-like"/>
    <property type="match status" value="1"/>
</dbReference>
<evidence type="ECO:0000259" key="1">
    <source>
        <dbReference type="Pfam" id="PF00881"/>
    </source>
</evidence>
<evidence type="ECO:0000313" key="2">
    <source>
        <dbReference type="EMBL" id="MDD9320151.1"/>
    </source>
</evidence>
<dbReference type="Proteomes" id="UP001150055">
    <property type="component" value="Unassembled WGS sequence"/>
</dbReference>
<gene>
    <name evidence="2" type="ORF">M0O54_08440</name>
</gene>
<dbReference type="InterPro" id="IPR029479">
    <property type="entry name" value="Nitroreductase"/>
</dbReference>
<dbReference type="Pfam" id="PF00881">
    <property type="entry name" value="Nitroreductase"/>
    <property type="match status" value="1"/>
</dbReference>
<dbReference type="GO" id="GO:0016491">
    <property type="term" value="F:oxidoreductase activity"/>
    <property type="evidence" value="ECO:0007669"/>
    <property type="project" value="InterPro"/>
</dbReference>